<accession>F1LCT8</accession>
<keyword evidence="1" id="KW-0472">Membrane</keyword>
<feature type="domain" description="DUF7808" evidence="2">
    <location>
        <begin position="43"/>
        <end position="179"/>
    </location>
</feature>
<evidence type="ECO:0000259" key="2">
    <source>
        <dbReference type="Pfam" id="PF25096"/>
    </source>
</evidence>
<name>F1LCT8_ASCSU</name>
<organism evidence="3">
    <name type="scientific">Ascaris suum</name>
    <name type="common">Pig roundworm</name>
    <name type="synonym">Ascaris lumbricoides</name>
    <dbReference type="NCBI Taxonomy" id="6253"/>
    <lineage>
        <taxon>Eukaryota</taxon>
        <taxon>Metazoa</taxon>
        <taxon>Ecdysozoa</taxon>
        <taxon>Nematoda</taxon>
        <taxon>Chromadorea</taxon>
        <taxon>Rhabditida</taxon>
        <taxon>Spirurina</taxon>
        <taxon>Ascaridomorpha</taxon>
        <taxon>Ascaridoidea</taxon>
        <taxon>Ascarididae</taxon>
        <taxon>Ascaris</taxon>
    </lineage>
</organism>
<feature type="transmembrane region" description="Helical" evidence="1">
    <location>
        <begin position="12"/>
        <end position="40"/>
    </location>
</feature>
<sequence length="186" mass="21557">MHRSDSNAHIKRWTIVSCLVVVVVLMSVLWNVVVTTLAALCIAHPQFRKLVCLTKDRSFRHGNETAKCHLVLKDVESEEPGRSAPEGAGCFVEKFNTTSNRVYCDLFCPKAHTVFHSAFDLFHRSCFNYHNYQLVQRGDDWFIWRSDRCLNSTATFSIGCKFDEPFRKRFPSDGEIFKRLRARHRA</sequence>
<dbReference type="Pfam" id="PF25096">
    <property type="entry name" value="DUF7808"/>
    <property type="match status" value="1"/>
</dbReference>
<evidence type="ECO:0000256" key="1">
    <source>
        <dbReference type="SAM" id="Phobius"/>
    </source>
</evidence>
<protein>
    <recommendedName>
        <fullName evidence="2">DUF7808 domain-containing protein</fullName>
    </recommendedName>
</protein>
<dbReference type="InterPro" id="IPR056710">
    <property type="entry name" value="DUF7808"/>
</dbReference>
<dbReference type="EMBL" id="JI178011">
    <property type="protein sequence ID" value="ADY47942.1"/>
    <property type="molecule type" value="mRNA"/>
</dbReference>
<evidence type="ECO:0000313" key="3">
    <source>
        <dbReference type="EMBL" id="ADY47942.1"/>
    </source>
</evidence>
<keyword evidence="1" id="KW-1133">Transmembrane helix</keyword>
<keyword evidence="1" id="KW-0812">Transmembrane</keyword>
<dbReference type="PANTHER" id="PTHR34493">
    <property type="entry name" value="PROTEIN CBG13422-RELATED"/>
    <property type="match status" value="1"/>
</dbReference>
<dbReference type="PANTHER" id="PTHR34493:SF4">
    <property type="entry name" value="PROTEIN CBG13422"/>
    <property type="match status" value="1"/>
</dbReference>
<reference evidence="3" key="1">
    <citation type="journal article" date="2011" name="Genome Res.">
        <title>Deep small RNA sequencing from the nematode Ascaris reveals conservation, functional diversification, and novel developmental profiles.</title>
        <authorList>
            <person name="Wang J."/>
            <person name="Czech B."/>
            <person name="Crunk A."/>
            <person name="Wallace A."/>
            <person name="Mitreva M."/>
            <person name="Hannon G.J."/>
            <person name="Davis R.E."/>
        </authorList>
    </citation>
    <scope>NUCLEOTIDE SEQUENCE</scope>
</reference>
<dbReference type="AlphaFoldDB" id="F1LCT8"/>
<proteinExistence type="evidence at transcript level"/>